<dbReference type="RefSeq" id="WP_112931639.1">
    <property type="nucleotide sequence ID" value="NZ_SRYO01000004.1"/>
</dbReference>
<dbReference type="OrthoDB" id="21421at2"/>
<dbReference type="SUPFAM" id="SSF54427">
    <property type="entry name" value="NTF2-like"/>
    <property type="match status" value="1"/>
</dbReference>
<dbReference type="InterPro" id="IPR048469">
    <property type="entry name" value="YchJ-like_M"/>
</dbReference>
<accession>A0A4S2DAR1</accession>
<dbReference type="InterPro" id="IPR032710">
    <property type="entry name" value="NTF2-like_dom_sf"/>
</dbReference>
<name>A0A4S2DAR1_9MICO</name>
<dbReference type="Proteomes" id="UP000309893">
    <property type="component" value="Unassembled WGS sequence"/>
</dbReference>
<sequence length="143" mass="15283">MSFGAASPPRGRRPAAASPCPCGSGGAFAACCGPVLDGVAAATAEKLMRSRFTAFALGDASHLLASWHPATRPDRLELDDDLCWERLDIDETHGGADDVRATVAFRAAWRERGTGARGVLAERSRFRRLDGRWLYVDGVVDPA</sequence>
<dbReference type="SUPFAM" id="SSF103642">
    <property type="entry name" value="Sec-C motif"/>
    <property type="match status" value="1"/>
</dbReference>
<evidence type="ECO:0000259" key="1">
    <source>
        <dbReference type="Pfam" id="PF17775"/>
    </source>
</evidence>
<dbReference type="Pfam" id="PF17775">
    <property type="entry name" value="YchJ_M-like"/>
    <property type="match status" value="1"/>
</dbReference>
<proteinExistence type="predicted"/>
<dbReference type="AlphaFoldDB" id="A0A4S2DAR1"/>
<feature type="domain" description="YchJ-like middle NTF2-like" evidence="1">
    <location>
        <begin position="43"/>
        <end position="138"/>
    </location>
</feature>
<evidence type="ECO:0000313" key="3">
    <source>
        <dbReference type="Proteomes" id="UP000309893"/>
    </source>
</evidence>
<dbReference type="EMBL" id="SRYO01000004">
    <property type="protein sequence ID" value="TGY37654.1"/>
    <property type="molecule type" value="Genomic_DNA"/>
</dbReference>
<reference evidence="2 3" key="1">
    <citation type="submission" date="2019-04" db="EMBL/GenBank/DDBJ databases">
        <title>Microbes associate with the intestines of laboratory mice.</title>
        <authorList>
            <person name="Navarre W."/>
            <person name="Wong E."/>
            <person name="Huang K."/>
            <person name="Tropini C."/>
            <person name="Ng K."/>
            <person name="Yu B."/>
        </authorList>
    </citation>
    <scope>NUCLEOTIDE SEQUENCE [LARGE SCALE GENOMIC DNA]</scope>
    <source>
        <strain evidence="2 3">NM46_B2-13</strain>
    </source>
</reference>
<organism evidence="2 3">
    <name type="scientific">Microbacterium laevaniformans</name>
    <dbReference type="NCBI Taxonomy" id="36807"/>
    <lineage>
        <taxon>Bacteria</taxon>
        <taxon>Bacillati</taxon>
        <taxon>Actinomycetota</taxon>
        <taxon>Actinomycetes</taxon>
        <taxon>Micrococcales</taxon>
        <taxon>Microbacteriaceae</taxon>
        <taxon>Microbacterium</taxon>
    </lineage>
</organism>
<protein>
    <recommendedName>
        <fullName evidence="1">YchJ-like middle NTF2-like domain-containing protein</fullName>
    </recommendedName>
</protein>
<comment type="caution">
    <text evidence="2">The sequence shown here is derived from an EMBL/GenBank/DDBJ whole genome shotgun (WGS) entry which is preliminary data.</text>
</comment>
<dbReference type="InterPro" id="IPR004027">
    <property type="entry name" value="SEC_C_motif"/>
</dbReference>
<evidence type="ECO:0000313" key="2">
    <source>
        <dbReference type="EMBL" id="TGY37654.1"/>
    </source>
</evidence>
<dbReference type="Gene3D" id="3.10.450.50">
    <property type="match status" value="1"/>
</dbReference>
<dbReference type="Pfam" id="PF02810">
    <property type="entry name" value="SEC-C"/>
    <property type="match status" value="1"/>
</dbReference>
<gene>
    <name evidence="2" type="ORF">E5344_08175</name>
</gene>